<evidence type="ECO:0000313" key="2">
    <source>
        <dbReference type="EMBL" id="ETJ37658.1"/>
    </source>
</evidence>
<protein>
    <recommendedName>
        <fullName evidence="3">Amino acid permease</fullName>
    </recommendedName>
</protein>
<reference evidence="2" key="1">
    <citation type="submission" date="2013-12" db="EMBL/GenBank/DDBJ databases">
        <title>A Varibaculum cambriense genome reconstructed from a premature infant gut community with otherwise low bacterial novelty that shifts toward anaerobic metabolism during the third week of life.</title>
        <authorList>
            <person name="Brown C.T."/>
            <person name="Sharon I."/>
            <person name="Thomas B.C."/>
            <person name="Castelle C.J."/>
            <person name="Morowitz M.J."/>
            <person name="Banfield J.F."/>
        </authorList>
    </citation>
    <scope>NUCLEOTIDE SEQUENCE</scope>
</reference>
<evidence type="ECO:0008006" key="3">
    <source>
        <dbReference type="Google" id="ProtNLM"/>
    </source>
</evidence>
<dbReference type="AlphaFoldDB" id="W1Y526"/>
<comment type="caution">
    <text evidence="2">The sequence shown here is derived from an EMBL/GenBank/DDBJ whole genome shotgun (WGS) entry which is preliminary data.</text>
</comment>
<dbReference type="EMBL" id="AZMM01008137">
    <property type="protein sequence ID" value="ETJ37658.1"/>
    <property type="molecule type" value="Genomic_DNA"/>
</dbReference>
<proteinExistence type="predicted"/>
<gene>
    <name evidence="2" type="ORF">Q604_UNBC08137G0002</name>
</gene>
<feature type="transmembrane region" description="Helical" evidence="1">
    <location>
        <begin position="7"/>
        <end position="23"/>
    </location>
</feature>
<name>W1Y526_9ZZZZ</name>
<sequence>MKETGKFGFWSIVLLGINGIVGTG</sequence>
<organism evidence="2">
    <name type="scientific">human gut metagenome</name>
    <dbReference type="NCBI Taxonomy" id="408170"/>
    <lineage>
        <taxon>unclassified sequences</taxon>
        <taxon>metagenomes</taxon>
        <taxon>organismal metagenomes</taxon>
    </lineage>
</organism>
<accession>W1Y526</accession>
<feature type="non-terminal residue" evidence="2">
    <location>
        <position position="24"/>
    </location>
</feature>
<evidence type="ECO:0000256" key="1">
    <source>
        <dbReference type="SAM" id="Phobius"/>
    </source>
</evidence>
<keyword evidence="1" id="KW-0472">Membrane</keyword>
<keyword evidence="1" id="KW-1133">Transmembrane helix</keyword>
<keyword evidence="1" id="KW-0812">Transmembrane</keyword>